<evidence type="ECO:0000256" key="5">
    <source>
        <dbReference type="ARBA" id="ARBA00023027"/>
    </source>
</evidence>
<keyword evidence="4" id="KW-0630">Potassium</keyword>
<dbReference type="InterPro" id="IPR006037">
    <property type="entry name" value="RCK_C"/>
</dbReference>
<dbReference type="PROSITE" id="PS51202">
    <property type="entry name" value="RCK_C"/>
    <property type="match status" value="1"/>
</dbReference>
<reference evidence="9 10" key="1">
    <citation type="submission" date="2023-07" db="EMBL/GenBank/DDBJ databases">
        <title>Sequencing the genomes of 1000 actinobacteria strains.</title>
        <authorList>
            <person name="Klenk H.-P."/>
        </authorList>
    </citation>
    <scope>NUCLEOTIDE SEQUENCE [LARGE SCALE GENOMIC DNA]</scope>
    <source>
        <strain evidence="9 10">DSM 45554</strain>
    </source>
</reference>
<dbReference type="Gene3D" id="3.40.50.720">
    <property type="entry name" value="NAD(P)-binding Rossmann-like Domain"/>
    <property type="match status" value="1"/>
</dbReference>
<dbReference type="Pfam" id="PF02254">
    <property type="entry name" value="TrkA_N"/>
    <property type="match status" value="1"/>
</dbReference>
<dbReference type="InterPro" id="IPR036721">
    <property type="entry name" value="RCK_C_sf"/>
</dbReference>
<dbReference type="InterPro" id="IPR036291">
    <property type="entry name" value="NAD(P)-bd_dom_sf"/>
</dbReference>
<dbReference type="InterPro" id="IPR050721">
    <property type="entry name" value="Trk_Ktr_HKT_K-transport"/>
</dbReference>
<dbReference type="RefSeq" id="WP_274997283.1">
    <property type="nucleotide sequence ID" value="NZ_JAJQMN010000001.1"/>
</dbReference>
<dbReference type="SUPFAM" id="SSF51735">
    <property type="entry name" value="NAD(P)-binding Rossmann-fold domains"/>
    <property type="match status" value="1"/>
</dbReference>
<name>A0ABU2CVM5_9MICO</name>
<evidence type="ECO:0000313" key="9">
    <source>
        <dbReference type="EMBL" id="MDR7385187.1"/>
    </source>
</evidence>
<dbReference type="SUPFAM" id="SSF116726">
    <property type="entry name" value="TrkA C-terminal domain-like"/>
    <property type="match status" value="1"/>
</dbReference>
<proteinExistence type="predicted"/>
<evidence type="ECO:0000256" key="1">
    <source>
        <dbReference type="ARBA" id="ARBA00017378"/>
    </source>
</evidence>
<keyword evidence="10" id="KW-1185">Reference proteome</keyword>
<dbReference type="InterPro" id="IPR006036">
    <property type="entry name" value="K_uptake_TrkA"/>
</dbReference>
<organism evidence="9 10">
    <name type="scientific">Promicromonospora iranensis</name>
    <dbReference type="NCBI Taxonomy" id="1105144"/>
    <lineage>
        <taxon>Bacteria</taxon>
        <taxon>Bacillati</taxon>
        <taxon>Actinomycetota</taxon>
        <taxon>Actinomycetes</taxon>
        <taxon>Micrococcales</taxon>
        <taxon>Promicromonosporaceae</taxon>
        <taxon>Promicromonospora</taxon>
    </lineage>
</organism>
<feature type="domain" description="RCK N-terminal" evidence="7">
    <location>
        <begin position="1"/>
        <end position="117"/>
    </location>
</feature>
<dbReference type="PANTHER" id="PTHR43833">
    <property type="entry name" value="POTASSIUM CHANNEL PROTEIN 2-RELATED-RELATED"/>
    <property type="match status" value="1"/>
</dbReference>
<evidence type="ECO:0000256" key="6">
    <source>
        <dbReference type="ARBA" id="ARBA00023065"/>
    </source>
</evidence>
<dbReference type="PANTHER" id="PTHR43833:SF5">
    <property type="entry name" value="TRK SYSTEM POTASSIUM UPTAKE PROTEIN TRKA"/>
    <property type="match status" value="1"/>
</dbReference>
<dbReference type="PRINTS" id="PR00335">
    <property type="entry name" value="KUPTAKETRKA"/>
</dbReference>
<sequence>MRVVIAGAGSVGRSIARELLSHEHEVTLIDKNASAMRVSQVPEAEWVLADACELPALEASEMEQADVVVGATGDDKVNLVFSLLGKTEFGVPRTVARVNNPKNEWMFDQSWGVDVAVSTPRIMTAMVEEAVAVGDLVRIFSFRQSRADLLELTLPADSRVAGTRVGRVVWPADVTLATIVRDGRPLVPSPDDTLEAGDELLLVAGADADTDTLQKLLVPKDEG</sequence>
<dbReference type="Pfam" id="PF02080">
    <property type="entry name" value="TrkA_C"/>
    <property type="match status" value="1"/>
</dbReference>
<dbReference type="InterPro" id="IPR003148">
    <property type="entry name" value="RCK_N"/>
</dbReference>
<evidence type="ECO:0000259" key="8">
    <source>
        <dbReference type="PROSITE" id="PS51202"/>
    </source>
</evidence>
<dbReference type="Proteomes" id="UP001183585">
    <property type="component" value="Unassembled WGS sequence"/>
</dbReference>
<keyword evidence="2" id="KW-0813">Transport</keyword>
<evidence type="ECO:0000259" key="7">
    <source>
        <dbReference type="PROSITE" id="PS51201"/>
    </source>
</evidence>
<dbReference type="Gene3D" id="3.30.70.1450">
    <property type="entry name" value="Regulator of K+ conductance, C-terminal domain"/>
    <property type="match status" value="1"/>
</dbReference>
<keyword evidence="6" id="KW-0406">Ion transport</keyword>
<evidence type="ECO:0000256" key="3">
    <source>
        <dbReference type="ARBA" id="ARBA00022538"/>
    </source>
</evidence>
<keyword evidence="5" id="KW-0520">NAD</keyword>
<dbReference type="EMBL" id="JAVDYE010000001">
    <property type="protein sequence ID" value="MDR7385187.1"/>
    <property type="molecule type" value="Genomic_DNA"/>
</dbReference>
<dbReference type="PROSITE" id="PS51201">
    <property type="entry name" value="RCK_N"/>
    <property type="match status" value="1"/>
</dbReference>
<evidence type="ECO:0000256" key="2">
    <source>
        <dbReference type="ARBA" id="ARBA00022448"/>
    </source>
</evidence>
<feature type="domain" description="RCK C-terminal" evidence="8">
    <location>
        <begin position="137"/>
        <end position="219"/>
    </location>
</feature>
<accession>A0ABU2CVM5</accession>
<evidence type="ECO:0000313" key="10">
    <source>
        <dbReference type="Proteomes" id="UP001183585"/>
    </source>
</evidence>
<protein>
    <recommendedName>
        <fullName evidence="1">Trk system potassium uptake protein TrkA</fullName>
    </recommendedName>
</protein>
<gene>
    <name evidence="9" type="ORF">J2S48_004702</name>
</gene>
<comment type="caution">
    <text evidence="9">The sequence shown here is derived from an EMBL/GenBank/DDBJ whole genome shotgun (WGS) entry which is preliminary data.</text>
</comment>
<evidence type="ECO:0000256" key="4">
    <source>
        <dbReference type="ARBA" id="ARBA00022958"/>
    </source>
</evidence>
<keyword evidence="3" id="KW-0633">Potassium transport</keyword>